<dbReference type="InterPro" id="IPR025966">
    <property type="entry name" value="OppC_N"/>
</dbReference>
<evidence type="ECO:0000256" key="2">
    <source>
        <dbReference type="ARBA" id="ARBA00022448"/>
    </source>
</evidence>
<keyword evidence="4 10" id="KW-0812">Transmembrane</keyword>
<keyword evidence="6" id="KW-0653">Protein transport</keyword>
<keyword evidence="3" id="KW-1003">Cell membrane</keyword>
<dbReference type="InterPro" id="IPR000515">
    <property type="entry name" value="MetI-like"/>
</dbReference>
<dbReference type="Pfam" id="PF12911">
    <property type="entry name" value="OppC_N"/>
    <property type="match status" value="1"/>
</dbReference>
<evidence type="ECO:0000256" key="4">
    <source>
        <dbReference type="ARBA" id="ARBA00022692"/>
    </source>
</evidence>
<evidence type="ECO:0000256" key="11">
    <source>
        <dbReference type="SAM" id="MobiDB-lite"/>
    </source>
</evidence>
<sequence>MGAKLKKQEQLEQLSPDLFQPQQASGDEAEKISRPSLNFWQDSWLRLRKNKGALVGIIITVIIIFFAIFGPGMNEYKFSDQNIRHAKLPPKIEALSGISWLPFDGKDADGFDVYESRQIKENYWFGTDDLGRDLWTRTWNGTRVSLYIGILAAVIDFLIGISYGGISAYYGGRVDDVMQRIVEVLVGIPNLIVVILFILIFEPGIFSITMAMVITGWVGMSRIVRGQVLQLKNQEFVLASRTLGASSNRLIFKHLLPNVMGPVIITTMFTVPAAIYTEAFLSFIGLGIAPPKASLGSLVNEGYRSIQSYPHMMLVPSAVISLVILSFNLMADGLRDALDPKMRK</sequence>
<feature type="domain" description="ABC transmembrane type-1" evidence="12">
    <location>
        <begin position="142"/>
        <end position="331"/>
    </location>
</feature>
<feature type="transmembrane region" description="Helical" evidence="10">
    <location>
        <begin position="52"/>
        <end position="70"/>
    </location>
</feature>
<dbReference type="InterPro" id="IPR035906">
    <property type="entry name" value="MetI-like_sf"/>
</dbReference>
<evidence type="ECO:0000313" key="13">
    <source>
        <dbReference type="EMBL" id="KPL61418.1"/>
    </source>
</evidence>
<organism evidence="13 14">
    <name type="scientific">Rossellomorea vietnamensis</name>
    <dbReference type="NCBI Taxonomy" id="218284"/>
    <lineage>
        <taxon>Bacteria</taxon>
        <taxon>Bacillati</taxon>
        <taxon>Bacillota</taxon>
        <taxon>Bacilli</taxon>
        <taxon>Bacillales</taxon>
        <taxon>Bacillaceae</taxon>
        <taxon>Rossellomorea</taxon>
    </lineage>
</organism>
<reference evidence="13 14" key="1">
    <citation type="submission" date="2015-08" db="EMBL/GenBank/DDBJ databases">
        <title>Draft Genome Sequence of Bacillus vietnamensis UCD-SED5.</title>
        <authorList>
            <person name="Lee R.D."/>
            <person name="Jospin G."/>
            <person name="Lang J.M."/>
            <person name="Coil D.A."/>
            <person name="Eisen J.A."/>
        </authorList>
    </citation>
    <scope>NUCLEOTIDE SEQUENCE [LARGE SCALE GENOMIC DNA]</scope>
    <source>
        <strain evidence="13 14">UCD-SED5</strain>
    </source>
</reference>
<dbReference type="OrthoDB" id="9797472at2"/>
<evidence type="ECO:0000256" key="5">
    <source>
        <dbReference type="ARBA" id="ARBA00022856"/>
    </source>
</evidence>
<feature type="region of interest" description="Disordered" evidence="11">
    <location>
        <begin position="1"/>
        <end position="30"/>
    </location>
</feature>
<feature type="transmembrane region" description="Helical" evidence="10">
    <location>
        <begin position="309"/>
        <end position="334"/>
    </location>
</feature>
<dbReference type="Proteomes" id="UP000050398">
    <property type="component" value="Unassembled WGS sequence"/>
</dbReference>
<evidence type="ECO:0000256" key="3">
    <source>
        <dbReference type="ARBA" id="ARBA00022475"/>
    </source>
</evidence>
<dbReference type="Pfam" id="PF00528">
    <property type="entry name" value="BPD_transp_1"/>
    <property type="match status" value="1"/>
</dbReference>
<keyword evidence="8 10" id="KW-0472">Membrane</keyword>
<feature type="transmembrane region" description="Helical" evidence="10">
    <location>
        <begin position="144"/>
        <end position="169"/>
    </location>
</feature>
<evidence type="ECO:0000256" key="9">
    <source>
        <dbReference type="ARBA" id="ARBA00024202"/>
    </source>
</evidence>
<evidence type="ECO:0000259" key="12">
    <source>
        <dbReference type="PROSITE" id="PS50928"/>
    </source>
</evidence>
<dbReference type="NCBIfam" id="NF045475">
    <property type="entry name" value="Opp3C"/>
    <property type="match status" value="1"/>
</dbReference>
<protein>
    <submittedName>
        <fullName evidence="13">Peptide ABC transporter permease</fullName>
    </submittedName>
</protein>
<evidence type="ECO:0000256" key="6">
    <source>
        <dbReference type="ARBA" id="ARBA00022927"/>
    </source>
</evidence>
<feature type="transmembrane region" description="Helical" evidence="10">
    <location>
        <begin position="181"/>
        <end position="199"/>
    </location>
</feature>
<accession>A0A0N8GHI8</accession>
<proteinExistence type="inferred from homology"/>
<dbReference type="GO" id="GO:0055085">
    <property type="term" value="P:transmembrane transport"/>
    <property type="evidence" value="ECO:0007669"/>
    <property type="project" value="InterPro"/>
</dbReference>
<gene>
    <name evidence="13" type="ORF">AM506_01970</name>
</gene>
<dbReference type="EMBL" id="LIXZ01000001">
    <property type="protein sequence ID" value="KPL61418.1"/>
    <property type="molecule type" value="Genomic_DNA"/>
</dbReference>
<dbReference type="InterPro" id="IPR050366">
    <property type="entry name" value="BP-dependent_transpt_permease"/>
</dbReference>
<keyword evidence="2 10" id="KW-0813">Transport</keyword>
<dbReference type="Gene3D" id="1.10.3720.10">
    <property type="entry name" value="MetI-like"/>
    <property type="match status" value="1"/>
</dbReference>
<keyword evidence="7 10" id="KW-1133">Transmembrane helix</keyword>
<dbReference type="PATRIC" id="fig|218284.4.peg.414"/>
<dbReference type="GO" id="GO:0015031">
    <property type="term" value="P:protein transport"/>
    <property type="evidence" value="ECO:0007669"/>
    <property type="project" value="UniProtKB-KW"/>
</dbReference>
<evidence type="ECO:0000256" key="10">
    <source>
        <dbReference type="RuleBase" id="RU363032"/>
    </source>
</evidence>
<dbReference type="GO" id="GO:0015833">
    <property type="term" value="P:peptide transport"/>
    <property type="evidence" value="ECO:0007669"/>
    <property type="project" value="UniProtKB-KW"/>
</dbReference>
<dbReference type="GO" id="GO:0005886">
    <property type="term" value="C:plasma membrane"/>
    <property type="evidence" value="ECO:0007669"/>
    <property type="project" value="UniProtKB-SubCell"/>
</dbReference>
<dbReference type="SUPFAM" id="SSF161098">
    <property type="entry name" value="MetI-like"/>
    <property type="match status" value="1"/>
</dbReference>
<feature type="transmembrane region" description="Helical" evidence="10">
    <location>
        <begin position="205"/>
        <end position="224"/>
    </location>
</feature>
<dbReference type="AlphaFoldDB" id="A0A0N8GHI8"/>
<dbReference type="CDD" id="cd06261">
    <property type="entry name" value="TM_PBP2"/>
    <property type="match status" value="1"/>
</dbReference>
<evidence type="ECO:0000313" key="14">
    <source>
        <dbReference type="Proteomes" id="UP000050398"/>
    </source>
</evidence>
<evidence type="ECO:0000256" key="1">
    <source>
        <dbReference type="ARBA" id="ARBA00004651"/>
    </source>
</evidence>
<feature type="compositionally biased region" description="Basic and acidic residues" evidence="11">
    <location>
        <begin position="1"/>
        <end position="10"/>
    </location>
</feature>
<comment type="caution">
    <text evidence="13">The sequence shown here is derived from an EMBL/GenBank/DDBJ whole genome shotgun (WGS) entry which is preliminary data.</text>
</comment>
<evidence type="ECO:0000256" key="7">
    <source>
        <dbReference type="ARBA" id="ARBA00022989"/>
    </source>
</evidence>
<name>A0A0N8GHI8_9BACI</name>
<evidence type="ECO:0000256" key="8">
    <source>
        <dbReference type="ARBA" id="ARBA00023136"/>
    </source>
</evidence>
<comment type="similarity">
    <text evidence="9">Belongs to the binding-protein-dependent transport system permease family. OppBC subfamily.</text>
</comment>
<dbReference type="PANTHER" id="PTHR43386:SF24">
    <property type="entry name" value="OLIGOPEPTIDE TRANSPORT SYSTEM PERMEASE PROTEIN AMID"/>
    <property type="match status" value="1"/>
</dbReference>
<dbReference type="PROSITE" id="PS50928">
    <property type="entry name" value="ABC_TM1"/>
    <property type="match status" value="1"/>
</dbReference>
<dbReference type="eggNOG" id="COG1173">
    <property type="taxonomic scope" value="Bacteria"/>
</dbReference>
<dbReference type="PANTHER" id="PTHR43386">
    <property type="entry name" value="OLIGOPEPTIDE TRANSPORT SYSTEM PERMEASE PROTEIN APPC"/>
    <property type="match status" value="1"/>
</dbReference>
<comment type="subcellular location">
    <subcellularLocation>
        <location evidence="1 10">Cell membrane</location>
        <topology evidence="1 10">Multi-pass membrane protein</topology>
    </subcellularLocation>
</comment>
<dbReference type="RefSeq" id="WP_060670264.1">
    <property type="nucleotide sequence ID" value="NZ_JBCNGU010000008.1"/>
</dbReference>
<keyword evidence="5" id="KW-0571">Peptide transport</keyword>
<feature type="transmembrane region" description="Helical" evidence="10">
    <location>
        <begin position="259"/>
        <end position="289"/>
    </location>
</feature>